<dbReference type="InterPro" id="IPR005311">
    <property type="entry name" value="PBP_dimer"/>
</dbReference>
<organism evidence="5 6">
    <name type="scientific">Peribacillus frigoritolerans</name>
    <dbReference type="NCBI Taxonomy" id="450367"/>
    <lineage>
        <taxon>Bacteria</taxon>
        <taxon>Bacillati</taxon>
        <taxon>Bacillota</taxon>
        <taxon>Bacilli</taxon>
        <taxon>Bacillales</taxon>
        <taxon>Bacillaceae</taxon>
        <taxon>Peribacillus</taxon>
    </lineage>
</organism>
<dbReference type="EC" id="3.4.16.4" evidence="2"/>
<dbReference type="Gene3D" id="3.90.1310.10">
    <property type="entry name" value="Penicillin-binding protein 2a (Domain 2)"/>
    <property type="match status" value="1"/>
</dbReference>
<evidence type="ECO:0000256" key="2">
    <source>
        <dbReference type="ARBA" id="ARBA00012448"/>
    </source>
</evidence>
<protein>
    <recommendedName>
        <fullName evidence="2">serine-type D-Ala-D-Ala carboxypeptidase</fullName>
        <ecNumber evidence="2">3.4.16.4</ecNumber>
    </recommendedName>
</protein>
<comment type="caution">
    <text evidence="5">The sequence shown here is derived from an EMBL/GenBank/DDBJ whole genome shotgun (WGS) entry which is preliminary data.</text>
</comment>
<accession>A0A941FJ42</accession>
<dbReference type="PANTHER" id="PTHR30627:SF25">
    <property type="entry name" value="PENICILLIN-BINDING PROTEIN 3"/>
    <property type="match status" value="1"/>
</dbReference>
<evidence type="ECO:0000259" key="4">
    <source>
        <dbReference type="Pfam" id="PF03717"/>
    </source>
</evidence>
<dbReference type="PANTHER" id="PTHR30627">
    <property type="entry name" value="PEPTIDOGLYCAN D,D-TRANSPEPTIDASE"/>
    <property type="match status" value="1"/>
</dbReference>
<feature type="domain" description="Penicillin-binding protein dimerisation" evidence="4">
    <location>
        <begin position="4"/>
        <end position="112"/>
    </location>
</feature>
<proteinExistence type="predicted"/>
<dbReference type="Pfam" id="PF03717">
    <property type="entry name" value="PBP_dimer"/>
    <property type="match status" value="1"/>
</dbReference>
<dbReference type="GO" id="GO:0008658">
    <property type="term" value="F:penicillin binding"/>
    <property type="evidence" value="ECO:0007669"/>
    <property type="project" value="InterPro"/>
</dbReference>
<comment type="catalytic activity">
    <reaction evidence="3">
        <text>Preferential cleavage: (Ac)2-L-Lys-D-Ala-|-D-Ala. Also transpeptidation of peptidyl-alanyl moieties that are N-acyl substituents of D-alanine.</text>
        <dbReference type="EC" id="3.4.16.4"/>
    </reaction>
</comment>
<dbReference type="GO" id="GO:0005886">
    <property type="term" value="C:plasma membrane"/>
    <property type="evidence" value="ECO:0007669"/>
    <property type="project" value="TreeGrafter"/>
</dbReference>
<comment type="pathway">
    <text evidence="1">Cell wall biogenesis; peptidoglycan biosynthesis.</text>
</comment>
<dbReference type="AlphaFoldDB" id="A0A941FJ42"/>
<dbReference type="SUPFAM" id="SSF56519">
    <property type="entry name" value="Penicillin binding protein dimerisation domain"/>
    <property type="match status" value="1"/>
</dbReference>
<evidence type="ECO:0000313" key="6">
    <source>
        <dbReference type="Proteomes" id="UP000680045"/>
    </source>
</evidence>
<gene>
    <name evidence="5" type="ORF">KEH51_05975</name>
</gene>
<dbReference type="InterPro" id="IPR036138">
    <property type="entry name" value="PBP_dimer_sf"/>
</dbReference>
<dbReference type="Proteomes" id="UP000680045">
    <property type="component" value="Unassembled WGS sequence"/>
</dbReference>
<dbReference type="EMBL" id="JAGTPW010000007">
    <property type="protein sequence ID" value="MBR8644351.1"/>
    <property type="molecule type" value="Genomic_DNA"/>
</dbReference>
<evidence type="ECO:0000256" key="1">
    <source>
        <dbReference type="ARBA" id="ARBA00004752"/>
    </source>
</evidence>
<sequence>MNQKLKQTWVKPSYFVPIKKMSNDNSATLEKLLSIAGVSVNNTEERIYPYKEATAHLIGYVGEASAEDLEKLKGKGYTASDVIGKRGLEEVLEARLKGKPGGKIFIKTEDGEEKVIAEKPAEEGEQLH</sequence>
<name>A0A941FJ42_9BACI</name>
<dbReference type="GO" id="GO:0071555">
    <property type="term" value="P:cell wall organization"/>
    <property type="evidence" value="ECO:0007669"/>
    <property type="project" value="TreeGrafter"/>
</dbReference>
<reference evidence="5" key="1">
    <citation type="submission" date="2021-04" db="EMBL/GenBank/DDBJ databases">
        <title>Whole genome sequencing of Enterococci isolates from hospitalized patients.</title>
        <authorList>
            <person name="Ogoti B.M."/>
            <person name="Onyambu F.G."/>
        </authorList>
    </citation>
    <scope>NUCLEOTIDE SEQUENCE</scope>
    <source>
        <strain evidence="5">242</strain>
    </source>
</reference>
<evidence type="ECO:0000256" key="3">
    <source>
        <dbReference type="ARBA" id="ARBA00034000"/>
    </source>
</evidence>
<evidence type="ECO:0000313" key="5">
    <source>
        <dbReference type="EMBL" id="MBR8644351.1"/>
    </source>
</evidence>
<dbReference type="GO" id="GO:0071972">
    <property type="term" value="F:peptidoglycan L,D-transpeptidase activity"/>
    <property type="evidence" value="ECO:0007669"/>
    <property type="project" value="TreeGrafter"/>
</dbReference>
<dbReference type="GO" id="GO:0009002">
    <property type="term" value="F:serine-type D-Ala-D-Ala carboxypeptidase activity"/>
    <property type="evidence" value="ECO:0007669"/>
    <property type="project" value="UniProtKB-EC"/>
</dbReference>
<dbReference type="InterPro" id="IPR050515">
    <property type="entry name" value="Beta-lactam/transpept"/>
</dbReference>